<dbReference type="EMBL" id="CP096659">
    <property type="protein sequence ID" value="UPV74552.1"/>
    <property type="molecule type" value="Genomic_DNA"/>
</dbReference>
<sequence>MSDTDTDTDASPLVNTDRVTNICTERRGFAVDEEAPRSESAEPPEGN</sequence>
<evidence type="ECO:0000256" key="1">
    <source>
        <dbReference type="SAM" id="MobiDB-lite"/>
    </source>
</evidence>
<gene>
    <name evidence="2" type="ORF">M0R89_00435</name>
</gene>
<dbReference type="AlphaFoldDB" id="A0A8U0HTY6"/>
<protein>
    <submittedName>
        <fullName evidence="2">Uncharacterized protein</fullName>
    </submittedName>
</protein>
<keyword evidence="3" id="KW-1185">Reference proteome</keyword>
<organism evidence="2 3">
    <name type="scientific">Halorussus limi</name>
    <dbReference type="NCBI Taxonomy" id="2938695"/>
    <lineage>
        <taxon>Archaea</taxon>
        <taxon>Methanobacteriati</taxon>
        <taxon>Methanobacteriota</taxon>
        <taxon>Stenosarchaea group</taxon>
        <taxon>Halobacteria</taxon>
        <taxon>Halobacteriales</taxon>
        <taxon>Haladaptataceae</taxon>
        <taxon>Halorussus</taxon>
    </lineage>
</organism>
<proteinExistence type="predicted"/>
<dbReference type="KEGG" id="halx:M0R89_00435"/>
<feature type="compositionally biased region" description="Basic and acidic residues" evidence="1">
    <location>
        <begin position="24"/>
        <end position="40"/>
    </location>
</feature>
<dbReference type="RefSeq" id="WP_248650597.1">
    <property type="nucleotide sequence ID" value="NZ_CP096659.1"/>
</dbReference>
<dbReference type="GeneID" id="72183620"/>
<feature type="compositionally biased region" description="Polar residues" evidence="1">
    <location>
        <begin position="13"/>
        <end position="23"/>
    </location>
</feature>
<dbReference type="Proteomes" id="UP000830729">
    <property type="component" value="Chromosome"/>
</dbReference>
<accession>A0A8U0HTY6</accession>
<evidence type="ECO:0000313" key="3">
    <source>
        <dbReference type="Proteomes" id="UP000830729"/>
    </source>
</evidence>
<evidence type="ECO:0000313" key="2">
    <source>
        <dbReference type="EMBL" id="UPV74552.1"/>
    </source>
</evidence>
<name>A0A8U0HTY6_9EURY</name>
<reference evidence="2 3" key="1">
    <citation type="submission" date="2022-04" db="EMBL/GenBank/DDBJ databases">
        <title>Diverse halophilic archaea isolated from saline environments.</title>
        <authorList>
            <person name="Cui H.-L."/>
        </authorList>
    </citation>
    <scope>NUCLEOTIDE SEQUENCE [LARGE SCALE GENOMIC DNA]</scope>
    <source>
        <strain evidence="2 3">XZYJT49</strain>
    </source>
</reference>
<feature type="region of interest" description="Disordered" evidence="1">
    <location>
        <begin position="1"/>
        <end position="47"/>
    </location>
</feature>